<accession>A0A6P2HHM1</accession>
<proteinExistence type="predicted"/>
<gene>
    <name evidence="1" type="ORF">BLA24064_00641</name>
</gene>
<evidence type="ECO:0000313" key="2">
    <source>
        <dbReference type="Proteomes" id="UP000494222"/>
    </source>
</evidence>
<dbReference type="EMBL" id="CABVPL010000003">
    <property type="protein sequence ID" value="VWB17313.1"/>
    <property type="molecule type" value="Genomic_DNA"/>
</dbReference>
<evidence type="ECO:0000313" key="1">
    <source>
        <dbReference type="EMBL" id="VWB17313.1"/>
    </source>
</evidence>
<organism evidence="1 2">
    <name type="scientific">Burkholderia latens</name>
    <dbReference type="NCBI Taxonomy" id="488446"/>
    <lineage>
        <taxon>Bacteria</taxon>
        <taxon>Pseudomonadati</taxon>
        <taxon>Pseudomonadota</taxon>
        <taxon>Betaproteobacteria</taxon>
        <taxon>Burkholderiales</taxon>
        <taxon>Burkholderiaceae</taxon>
        <taxon>Burkholderia</taxon>
        <taxon>Burkholderia cepacia complex</taxon>
    </lineage>
</organism>
<protein>
    <submittedName>
        <fullName evidence="1">Uncharacterized protein</fullName>
    </submittedName>
</protein>
<dbReference type="Proteomes" id="UP000494222">
    <property type="component" value="Unassembled WGS sequence"/>
</dbReference>
<sequence length="99" mass="11143">MQPVSAFVPRAVSRMFVGHSCVYLPLQRGHLVLGLHELCRCRIALRFQFRDMGSSFPLATIDDSGLLMSRIEVSFELVCTLFHHGQSLLGLRLVDLEPC</sequence>
<dbReference type="AlphaFoldDB" id="A0A6P2HHM1"/>
<name>A0A6P2HHM1_9BURK</name>
<reference evidence="1 2" key="1">
    <citation type="submission" date="2019-09" db="EMBL/GenBank/DDBJ databases">
        <authorList>
            <person name="Depoorter E."/>
        </authorList>
    </citation>
    <scope>NUCLEOTIDE SEQUENCE [LARGE SCALE GENOMIC DNA]</scope>
    <source>
        <strain evidence="1">LMG 24064</strain>
    </source>
</reference>